<dbReference type="Gene3D" id="3.40.50.620">
    <property type="entry name" value="HUPs"/>
    <property type="match status" value="1"/>
</dbReference>
<dbReference type="PANTHER" id="PTHR47987:SF11">
    <property type="entry name" value="RECEPTOR-LIKE CYTOSOLIC SERINE_THREONINE-PROTEIN KINASE RBK1 ISOFORM X1"/>
    <property type="match status" value="1"/>
</dbReference>
<dbReference type="SUPFAM" id="SSF56112">
    <property type="entry name" value="Protein kinase-like (PK-like)"/>
    <property type="match status" value="1"/>
</dbReference>
<evidence type="ECO:0000313" key="9">
    <source>
        <dbReference type="EnsemblPlants" id="Pp3c16_2720V3.1"/>
    </source>
</evidence>
<dbReference type="Proteomes" id="UP000006727">
    <property type="component" value="Chromosome 16"/>
</dbReference>
<evidence type="ECO:0000256" key="3">
    <source>
        <dbReference type="ARBA" id="ARBA00022777"/>
    </source>
</evidence>
<dbReference type="FunFam" id="3.30.200.20:FF:000268">
    <property type="entry name" value="probable receptor-like serine/threonine-protein kinase At5g57670"/>
    <property type="match status" value="1"/>
</dbReference>
<dbReference type="InterPro" id="IPR000719">
    <property type="entry name" value="Prot_kinase_dom"/>
</dbReference>
<dbReference type="OrthoDB" id="654677at2759"/>
<evidence type="ECO:0000256" key="2">
    <source>
        <dbReference type="ARBA" id="ARBA00022741"/>
    </source>
</evidence>
<reference evidence="8 10" key="2">
    <citation type="journal article" date="2018" name="Plant J.">
        <title>The Physcomitrella patens chromosome-scale assembly reveals moss genome structure and evolution.</title>
        <authorList>
            <person name="Lang D."/>
            <person name="Ullrich K.K."/>
            <person name="Murat F."/>
            <person name="Fuchs J."/>
            <person name="Jenkins J."/>
            <person name="Haas F.B."/>
            <person name="Piednoel M."/>
            <person name="Gundlach H."/>
            <person name="Van Bel M."/>
            <person name="Meyberg R."/>
            <person name="Vives C."/>
            <person name="Morata J."/>
            <person name="Symeonidi A."/>
            <person name="Hiss M."/>
            <person name="Muchero W."/>
            <person name="Kamisugi Y."/>
            <person name="Saleh O."/>
            <person name="Blanc G."/>
            <person name="Decker E.L."/>
            <person name="van Gessel N."/>
            <person name="Grimwood J."/>
            <person name="Hayes R.D."/>
            <person name="Graham S.W."/>
            <person name="Gunter L.E."/>
            <person name="McDaniel S.F."/>
            <person name="Hoernstein S.N.W."/>
            <person name="Larsson A."/>
            <person name="Li F.W."/>
            <person name="Perroud P.F."/>
            <person name="Phillips J."/>
            <person name="Ranjan P."/>
            <person name="Rokshar D.S."/>
            <person name="Rothfels C.J."/>
            <person name="Schneider L."/>
            <person name="Shu S."/>
            <person name="Stevenson D.W."/>
            <person name="Thummler F."/>
            <person name="Tillich M."/>
            <person name="Villarreal Aguilar J.C."/>
            <person name="Widiez T."/>
            <person name="Wong G.K."/>
            <person name="Wymore A."/>
            <person name="Zhang Y."/>
            <person name="Zimmer A.D."/>
            <person name="Quatrano R.S."/>
            <person name="Mayer K.F.X."/>
            <person name="Goodstein D."/>
            <person name="Casacuberta J.M."/>
            <person name="Vandepoele K."/>
            <person name="Reski R."/>
            <person name="Cuming A.C."/>
            <person name="Tuskan G.A."/>
            <person name="Maumus F."/>
            <person name="Salse J."/>
            <person name="Schmutz J."/>
            <person name="Rensing S.A."/>
        </authorList>
    </citation>
    <scope>NUCLEOTIDE SEQUENCE [LARGE SCALE GENOMIC DNA]</scope>
    <source>
        <strain evidence="9 10">cv. Gransden 2004</strain>
    </source>
</reference>
<protein>
    <recommendedName>
        <fullName evidence="7">Protein kinase domain-containing protein</fullName>
    </recommendedName>
</protein>
<dbReference type="PROSITE" id="PS00108">
    <property type="entry name" value="PROTEIN_KINASE_ST"/>
    <property type="match status" value="1"/>
</dbReference>
<feature type="compositionally biased region" description="Low complexity" evidence="6">
    <location>
        <begin position="213"/>
        <end position="223"/>
    </location>
</feature>
<dbReference type="InterPro" id="IPR008271">
    <property type="entry name" value="Ser/Thr_kinase_AS"/>
</dbReference>
<dbReference type="SUPFAM" id="SSF52402">
    <property type="entry name" value="Adenine nucleotide alpha hydrolases-like"/>
    <property type="match status" value="1"/>
</dbReference>
<dbReference type="InterPro" id="IPR046958">
    <property type="entry name" value="RBK1/2/STUNTED"/>
</dbReference>
<dbReference type="RefSeq" id="XP_024399515.1">
    <property type="nucleotide sequence ID" value="XM_024543747.2"/>
</dbReference>
<dbReference type="Gramene" id="Pp3c16_2720V3.2">
    <property type="protein sequence ID" value="Pp3c16_2720V3.2"/>
    <property type="gene ID" value="Pp3c16_2720"/>
</dbReference>
<proteinExistence type="predicted"/>
<dbReference type="GO" id="GO:0004672">
    <property type="term" value="F:protein kinase activity"/>
    <property type="evidence" value="ECO:0000318"/>
    <property type="project" value="GO_Central"/>
</dbReference>
<dbReference type="EnsemblPlants" id="Pp3c16_2720V3.2">
    <property type="protein sequence ID" value="Pp3c16_2720V3.2"/>
    <property type="gene ID" value="Pp3c16_2720"/>
</dbReference>
<evidence type="ECO:0000256" key="4">
    <source>
        <dbReference type="ARBA" id="ARBA00022840"/>
    </source>
</evidence>
<keyword evidence="2 5" id="KW-0547">Nucleotide-binding</keyword>
<feature type="compositionally biased region" description="Polar residues" evidence="6">
    <location>
        <begin position="231"/>
        <end position="249"/>
    </location>
</feature>
<reference evidence="9" key="3">
    <citation type="submission" date="2020-12" db="UniProtKB">
        <authorList>
            <consortium name="EnsemblPlants"/>
        </authorList>
    </citation>
    <scope>IDENTIFICATION</scope>
</reference>
<dbReference type="PROSITE" id="PS50011">
    <property type="entry name" value="PROTEIN_KINASE_DOM"/>
    <property type="match status" value="1"/>
</dbReference>
<dbReference type="InterPro" id="IPR014729">
    <property type="entry name" value="Rossmann-like_a/b/a_fold"/>
</dbReference>
<dbReference type="FunFam" id="1.10.510.10:FF:000284">
    <property type="entry name" value="Putative receptor-like serine/threonine-protein kinase"/>
    <property type="match status" value="1"/>
</dbReference>
<dbReference type="GeneID" id="112293840"/>
<feature type="domain" description="Protein kinase" evidence="7">
    <location>
        <begin position="469"/>
        <end position="747"/>
    </location>
</feature>
<evidence type="ECO:0000259" key="7">
    <source>
        <dbReference type="PROSITE" id="PS50011"/>
    </source>
</evidence>
<dbReference type="AlphaFoldDB" id="A0A2K1J6Y6"/>
<name>A0A2K1J6Y6_PHYPA</name>
<dbReference type="Pfam" id="PF00582">
    <property type="entry name" value="Usp"/>
    <property type="match status" value="1"/>
</dbReference>
<dbReference type="Gene3D" id="1.10.510.10">
    <property type="entry name" value="Transferase(Phosphotransferase) domain 1"/>
    <property type="match status" value="1"/>
</dbReference>
<dbReference type="InterPro" id="IPR017441">
    <property type="entry name" value="Protein_kinase_ATP_BS"/>
</dbReference>
<dbReference type="PANTHER" id="PTHR47987">
    <property type="entry name" value="OS08G0249100 PROTEIN"/>
    <property type="match status" value="1"/>
</dbReference>
<sequence>MGAERIAAVGPAYQGVEEMANLSALRTQSSEGASGRRLLVGMKLNTSCREMLTWTIAKLAQPGDHILALHVSSFPLLEEPTTKEKESHVQQLAQTLRGVFSVYEALCNLKQIKLQLEIVSGYKVKHILVEVARSYDACKLILGTNNSFPVGRTKAVGRYCLKRLPRTCIVVILDQGEIIFDKRGTLGTGMTRLGMIKVFRRSMRIGQNKKLGSDVGLDGSGDSENPDLGKLNTSLSGMPHYQQSLTSSTRGERDLSFGSCSSVLQEHFSNSPVSVLPSERRNSTSGFEALRMSFSKRRAQGTLKASAKLKPRAAEVEDERSDMFLLREPDSNDAAELNNSSGSGAKDPVEPELTVADSEVPRASKDGFVPGWPLLHQTMGFENKSQPANDIADRDLSVINLALQLPEQGHDPSSSPPLPPKQFRVDELNGKSRTRDSCQSVAQEVDCLRLSRPITAFAYEVLEAATSMFSPDNVVGRGGGSEVFRGNLQDGRVVAVKRLNHGPQSEEEFSIDIEINTSLEHPHIVSLLGYCLESSHRLLVYDYLPEGNLEDHLHATGKEASMVPWEVRYKVAVGIAKALEHLHKGCTRPVIHRDVKTSNILLTADFESQLSDFGLAKWAPTKASYLLCNDVVGTFGYLAPEYFMYGRVNDKIDVYAFGVVLLELITGRKPIDTTRLKGEENLVNWARPLLVDRALNRLVDPLLQGSYDEGQMNSMVIAALLCTQQSAQQRAQMSQILQVLGGDHEEALSTCLRLVDAEEVECPLDGGAHDGYGDSTNNIRNHLALAMLGVDDDANSQCSVDLSSVDVPHSNKYLEEYLEGRFSRSASFED</sequence>
<dbReference type="PaxDb" id="3218-PP1S242_29V6.1"/>
<dbReference type="STRING" id="3218.A0A2K1J6Y6"/>
<dbReference type="GO" id="GO:0007165">
    <property type="term" value="P:signal transduction"/>
    <property type="evidence" value="ECO:0000318"/>
    <property type="project" value="GO_Central"/>
</dbReference>
<feature type="region of interest" description="Disordered" evidence="6">
    <location>
        <begin position="213"/>
        <end position="252"/>
    </location>
</feature>
<evidence type="ECO:0000256" key="1">
    <source>
        <dbReference type="ARBA" id="ARBA00022679"/>
    </source>
</evidence>
<dbReference type="SMART" id="SM00220">
    <property type="entry name" value="S_TKc"/>
    <property type="match status" value="1"/>
</dbReference>
<keyword evidence="10" id="KW-1185">Reference proteome</keyword>
<dbReference type="InterPro" id="IPR011009">
    <property type="entry name" value="Kinase-like_dom_sf"/>
</dbReference>
<dbReference type="PROSITE" id="PS00107">
    <property type="entry name" value="PROTEIN_KINASE_ATP"/>
    <property type="match status" value="1"/>
</dbReference>
<dbReference type="Gene3D" id="3.30.200.20">
    <property type="entry name" value="Phosphorylase Kinase, domain 1"/>
    <property type="match status" value="1"/>
</dbReference>
<dbReference type="InterPro" id="IPR006016">
    <property type="entry name" value="UspA"/>
</dbReference>
<feature type="region of interest" description="Disordered" evidence="6">
    <location>
        <begin position="325"/>
        <end position="364"/>
    </location>
</feature>
<dbReference type="CDD" id="cd14066">
    <property type="entry name" value="STKc_IRAK"/>
    <property type="match status" value="1"/>
</dbReference>
<accession>A0A2K1J6Y6</accession>
<evidence type="ECO:0000313" key="10">
    <source>
        <dbReference type="Proteomes" id="UP000006727"/>
    </source>
</evidence>
<dbReference type="Pfam" id="PF00069">
    <property type="entry name" value="Pkinase"/>
    <property type="match status" value="1"/>
</dbReference>
<evidence type="ECO:0000256" key="6">
    <source>
        <dbReference type="SAM" id="MobiDB-lite"/>
    </source>
</evidence>
<dbReference type="EMBL" id="ABEU02000016">
    <property type="protein sequence ID" value="PNR37278.1"/>
    <property type="molecule type" value="Genomic_DNA"/>
</dbReference>
<dbReference type="GO" id="GO:0005524">
    <property type="term" value="F:ATP binding"/>
    <property type="evidence" value="ECO:0007669"/>
    <property type="project" value="UniProtKB-UniRule"/>
</dbReference>
<keyword evidence="3" id="KW-0418">Kinase</keyword>
<organism evidence="8">
    <name type="scientific">Physcomitrium patens</name>
    <name type="common">Spreading-leaved earth moss</name>
    <name type="synonym">Physcomitrella patens</name>
    <dbReference type="NCBI Taxonomy" id="3218"/>
    <lineage>
        <taxon>Eukaryota</taxon>
        <taxon>Viridiplantae</taxon>
        <taxon>Streptophyta</taxon>
        <taxon>Embryophyta</taxon>
        <taxon>Bryophyta</taxon>
        <taxon>Bryophytina</taxon>
        <taxon>Bryopsida</taxon>
        <taxon>Funariidae</taxon>
        <taxon>Funariales</taxon>
        <taxon>Funariaceae</taxon>
        <taxon>Physcomitrium</taxon>
    </lineage>
</organism>
<evidence type="ECO:0000313" key="8">
    <source>
        <dbReference type="EMBL" id="PNR37278.1"/>
    </source>
</evidence>
<keyword evidence="4 5" id="KW-0067">ATP-binding</keyword>
<keyword evidence="1" id="KW-0808">Transferase</keyword>
<feature type="binding site" evidence="5">
    <location>
        <position position="497"/>
    </location>
    <ligand>
        <name>ATP</name>
        <dbReference type="ChEBI" id="CHEBI:30616"/>
    </ligand>
</feature>
<dbReference type="Gramene" id="Pp3c16_2720V3.1">
    <property type="protein sequence ID" value="Pp3c16_2720V3.1"/>
    <property type="gene ID" value="Pp3c16_2720"/>
</dbReference>
<reference evidence="8 10" key="1">
    <citation type="journal article" date="2008" name="Science">
        <title>The Physcomitrella genome reveals evolutionary insights into the conquest of land by plants.</title>
        <authorList>
            <person name="Rensing S."/>
            <person name="Lang D."/>
            <person name="Zimmer A."/>
            <person name="Terry A."/>
            <person name="Salamov A."/>
            <person name="Shapiro H."/>
            <person name="Nishiyama T."/>
            <person name="Perroud P.-F."/>
            <person name="Lindquist E."/>
            <person name="Kamisugi Y."/>
            <person name="Tanahashi T."/>
            <person name="Sakakibara K."/>
            <person name="Fujita T."/>
            <person name="Oishi K."/>
            <person name="Shin-I T."/>
            <person name="Kuroki Y."/>
            <person name="Toyoda A."/>
            <person name="Suzuki Y."/>
            <person name="Hashimoto A."/>
            <person name="Yamaguchi K."/>
            <person name="Sugano A."/>
            <person name="Kohara Y."/>
            <person name="Fujiyama A."/>
            <person name="Anterola A."/>
            <person name="Aoki S."/>
            <person name="Ashton N."/>
            <person name="Barbazuk W.B."/>
            <person name="Barker E."/>
            <person name="Bennetzen J."/>
            <person name="Bezanilla M."/>
            <person name="Blankenship R."/>
            <person name="Cho S.H."/>
            <person name="Dutcher S."/>
            <person name="Estelle M."/>
            <person name="Fawcett J.A."/>
            <person name="Gundlach H."/>
            <person name="Hanada K."/>
            <person name="Heyl A."/>
            <person name="Hicks K.A."/>
            <person name="Hugh J."/>
            <person name="Lohr M."/>
            <person name="Mayer K."/>
            <person name="Melkozernov A."/>
            <person name="Murata T."/>
            <person name="Nelson D."/>
            <person name="Pils B."/>
            <person name="Prigge M."/>
            <person name="Reiss B."/>
            <person name="Renner T."/>
            <person name="Rombauts S."/>
            <person name="Rushton P."/>
            <person name="Sanderfoot A."/>
            <person name="Schween G."/>
            <person name="Shiu S.-H."/>
            <person name="Stueber K."/>
            <person name="Theodoulou F.L."/>
            <person name="Tu H."/>
            <person name="Van de Peer Y."/>
            <person name="Verrier P.J."/>
            <person name="Waters E."/>
            <person name="Wood A."/>
            <person name="Yang L."/>
            <person name="Cove D."/>
            <person name="Cuming A."/>
            <person name="Hasebe M."/>
            <person name="Lucas S."/>
            <person name="Mishler D.B."/>
            <person name="Reski R."/>
            <person name="Grigoriev I."/>
            <person name="Quatrano R.S."/>
            <person name="Boore J.L."/>
        </authorList>
    </citation>
    <scope>NUCLEOTIDE SEQUENCE [LARGE SCALE GENOMIC DNA]</scope>
    <source>
        <strain evidence="9 10">cv. Gransden 2004</strain>
    </source>
</reference>
<dbReference type="EnsemblPlants" id="Pp3c16_2720V3.1">
    <property type="protein sequence ID" value="Pp3c16_2720V3.1"/>
    <property type="gene ID" value="Pp3c16_2720"/>
</dbReference>
<evidence type="ECO:0000256" key="5">
    <source>
        <dbReference type="PROSITE-ProRule" id="PRU10141"/>
    </source>
</evidence>
<gene>
    <name evidence="9" type="primary">LOC112293840</name>
    <name evidence="8" type="ORF">PHYPA_020386</name>
</gene>
<dbReference type="GO" id="GO:0005886">
    <property type="term" value="C:plasma membrane"/>
    <property type="evidence" value="ECO:0000318"/>
    <property type="project" value="GO_Central"/>
</dbReference>